<dbReference type="GO" id="GO:0051287">
    <property type="term" value="F:NAD binding"/>
    <property type="evidence" value="ECO:0007669"/>
    <property type="project" value="InterPro"/>
</dbReference>
<dbReference type="Pfam" id="PF00389">
    <property type="entry name" value="2-Hacid_dh"/>
    <property type="match status" value="1"/>
</dbReference>
<dbReference type="SUPFAM" id="SSF52283">
    <property type="entry name" value="Formate/glycerate dehydrogenase catalytic domain-like"/>
    <property type="match status" value="1"/>
</dbReference>
<reference evidence="7 8" key="1">
    <citation type="submission" date="2014-09" db="EMBL/GenBank/DDBJ databases">
        <title>Isolation and characterization of Aurantimonas altamirensis ON-56566 from clinical sample following a dog bite.</title>
        <authorList>
            <person name="Eshaghi A."/>
            <person name="Li A."/>
            <person name="Shahinas D."/>
            <person name="Bahn P."/>
            <person name="Kus J.V."/>
            <person name="Patel S.N."/>
        </authorList>
    </citation>
    <scope>NUCLEOTIDE SEQUENCE [LARGE SCALE GENOMIC DNA]</scope>
    <source>
        <strain evidence="7 8">ON-56566</strain>
    </source>
</reference>
<dbReference type="InterPro" id="IPR050857">
    <property type="entry name" value="D-2-hydroxyacid_DH"/>
</dbReference>
<dbReference type="SUPFAM" id="SSF51735">
    <property type="entry name" value="NAD(P)-binding Rossmann-fold domains"/>
    <property type="match status" value="1"/>
</dbReference>
<feature type="domain" description="D-isomer specific 2-hydroxyacid dehydrogenase NAD-binding" evidence="6">
    <location>
        <begin position="114"/>
        <end position="289"/>
    </location>
</feature>
<accession>A0A0B1Q3V9</accession>
<keyword evidence="3" id="KW-0520">NAD</keyword>
<gene>
    <name evidence="7" type="ORF">LA66_15980</name>
</gene>
<comment type="caution">
    <text evidence="7">The sequence shown here is derived from an EMBL/GenBank/DDBJ whole genome shotgun (WGS) entry which is preliminary data.</text>
</comment>
<dbReference type="AlphaFoldDB" id="A0A0B1Q3V9"/>
<evidence type="ECO:0000256" key="1">
    <source>
        <dbReference type="ARBA" id="ARBA00005854"/>
    </source>
</evidence>
<evidence type="ECO:0000256" key="3">
    <source>
        <dbReference type="ARBA" id="ARBA00023027"/>
    </source>
</evidence>
<dbReference type="STRING" id="370622.LA66_15980"/>
<evidence type="ECO:0000313" key="8">
    <source>
        <dbReference type="Proteomes" id="UP000030826"/>
    </source>
</evidence>
<evidence type="ECO:0000259" key="5">
    <source>
        <dbReference type="Pfam" id="PF00389"/>
    </source>
</evidence>
<evidence type="ECO:0000256" key="2">
    <source>
        <dbReference type="ARBA" id="ARBA00023002"/>
    </source>
</evidence>
<evidence type="ECO:0000313" key="7">
    <source>
        <dbReference type="EMBL" id="KHJ54056.1"/>
    </source>
</evidence>
<feature type="domain" description="D-isomer specific 2-hydroxyacid dehydrogenase catalytic" evidence="5">
    <location>
        <begin position="9"/>
        <end position="317"/>
    </location>
</feature>
<sequence>MGKPRTRRVLVTHNSIAPSAVALLNAHDIDVFFSPPYDPPEVVAARMADLQPDALMVRQGRIDASVIGGSDRLRVIVKHGVGVDNVDLEAAAARNIPVLRSLGSNALAVAEHAIALMVALLKQFPRLDTAVKAGEWPKPSFIGRDIAGARLGLIGFGAIGRETARLAGALGMSVTVYDPHAAGGVEAAGLASADSLEALVADIDILSLHCPLTRETRDIVNAGLIARMAPRTLIVNTARGGLIDEAALAAALADGRIAGAGLDSFANEPPSADGPLWTAPNLIVTPHVGGVTAGSAVTMAETAARHIISVLDGNPPDARSLALPASLAA</sequence>
<dbReference type="PANTHER" id="PTHR42789">
    <property type="entry name" value="D-ISOMER SPECIFIC 2-HYDROXYACID DEHYDROGENASE FAMILY PROTEIN (AFU_ORTHOLOGUE AFUA_6G10090)"/>
    <property type="match status" value="1"/>
</dbReference>
<comment type="similarity">
    <text evidence="1 4">Belongs to the D-isomer specific 2-hydroxyacid dehydrogenase family.</text>
</comment>
<dbReference type="Gene3D" id="3.40.50.720">
    <property type="entry name" value="NAD(P)-binding Rossmann-like Domain"/>
    <property type="match status" value="2"/>
</dbReference>
<dbReference type="EMBL" id="JRFJ01000004">
    <property type="protein sequence ID" value="KHJ54056.1"/>
    <property type="molecule type" value="Genomic_DNA"/>
</dbReference>
<protein>
    <submittedName>
        <fullName evidence="7">2-hydroxyacid dehydrogenase</fullName>
    </submittedName>
</protein>
<proteinExistence type="inferred from homology"/>
<organism evidence="7 8">
    <name type="scientific">Aureimonas altamirensis</name>
    <dbReference type="NCBI Taxonomy" id="370622"/>
    <lineage>
        <taxon>Bacteria</taxon>
        <taxon>Pseudomonadati</taxon>
        <taxon>Pseudomonadota</taxon>
        <taxon>Alphaproteobacteria</taxon>
        <taxon>Hyphomicrobiales</taxon>
        <taxon>Aurantimonadaceae</taxon>
        <taxon>Aureimonas</taxon>
    </lineage>
</organism>
<dbReference type="FunFam" id="3.40.50.720:FF:000203">
    <property type="entry name" value="D-3-phosphoglycerate dehydrogenase (SerA)"/>
    <property type="match status" value="1"/>
</dbReference>
<dbReference type="Proteomes" id="UP000030826">
    <property type="component" value="Unassembled WGS sequence"/>
</dbReference>
<dbReference type="CDD" id="cd12173">
    <property type="entry name" value="PGDH_4"/>
    <property type="match status" value="1"/>
</dbReference>
<dbReference type="PANTHER" id="PTHR42789:SF1">
    <property type="entry name" value="D-ISOMER SPECIFIC 2-HYDROXYACID DEHYDROGENASE FAMILY PROTEIN (AFU_ORTHOLOGUE AFUA_6G10090)"/>
    <property type="match status" value="1"/>
</dbReference>
<evidence type="ECO:0000256" key="4">
    <source>
        <dbReference type="RuleBase" id="RU003719"/>
    </source>
</evidence>
<dbReference type="InterPro" id="IPR006139">
    <property type="entry name" value="D-isomer_2_OHA_DH_cat_dom"/>
</dbReference>
<evidence type="ECO:0000259" key="6">
    <source>
        <dbReference type="Pfam" id="PF02826"/>
    </source>
</evidence>
<dbReference type="GO" id="GO:0016616">
    <property type="term" value="F:oxidoreductase activity, acting on the CH-OH group of donors, NAD or NADP as acceptor"/>
    <property type="evidence" value="ECO:0007669"/>
    <property type="project" value="InterPro"/>
</dbReference>
<name>A0A0B1Q3V9_9HYPH</name>
<keyword evidence="2 4" id="KW-0560">Oxidoreductase</keyword>
<dbReference type="InterPro" id="IPR036291">
    <property type="entry name" value="NAD(P)-bd_dom_sf"/>
</dbReference>
<dbReference type="Pfam" id="PF02826">
    <property type="entry name" value="2-Hacid_dh_C"/>
    <property type="match status" value="1"/>
</dbReference>
<dbReference type="InterPro" id="IPR006140">
    <property type="entry name" value="D-isomer_DH_NAD-bd"/>
</dbReference>